<comment type="caution">
    <text evidence="1">The sequence shown here is derived from an EMBL/GenBank/DDBJ whole genome shotgun (WGS) entry which is preliminary data.</text>
</comment>
<dbReference type="InterPro" id="IPR018247">
    <property type="entry name" value="EF_Hand_1_Ca_BS"/>
</dbReference>
<sequence>MAKITDINQGDLLTFKAADNRFKMLLCTNTSKERSPQYFIFSALTYDSFDKPTTSNINIIEFFGIGNRKCDYFKYSDNELNKMWSIHPETRPYFLGSYGFLIVRKDFMKFRDNFEVIGTLNIIDHLDKNGNGSMNISDWELIKDFFANRINSVMLDRGQKTFKIDAIIKD</sequence>
<accession>A0A363NTD3</accession>
<name>A0A363NTD3_9SPHI</name>
<evidence type="ECO:0000313" key="2">
    <source>
        <dbReference type="Proteomes" id="UP000250831"/>
    </source>
</evidence>
<evidence type="ECO:0008006" key="3">
    <source>
        <dbReference type="Google" id="ProtNLM"/>
    </source>
</evidence>
<dbReference type="Proteomes" id="UP000250831">
    <property type="component" value="Unassembled WGS sequence"/>
</dbReference>
<evidence type="ECO:0000313" key="1">
    <source>
        <dbReference type="EMBL" id="PUV24075.1"/>
    </source>
</evidence>
<gene>
    <name evidence="1" type="ORF">DCO56_11930</name>
</gene>
<organism evidence="1 2">
    <name type="scientific">Sphingobacterium athyrii</name>
    <dbReference type="NCBI Taxonomy" id="2152717"/>
    <lineage>
        <taxon>Bacteria</taxon>
        <taxon>Pseudomonadati</taxon>
        <taxon>Bacteroidota</taxon>
        <taxon>Sphingobacteriia</taxon>
        <taxon>Sphingobacteriales</taxon>
        <taxon>Sphingobacteriaceae</taxon>
        <taxon>Sphingobacterium</taxon>
    </lineage>
</organism>
<protein>
    <recommendedName>
        <fullName evidence="3">EF-hand domain-containing protein</fullName>
    </recommendedName>
</protein>
<dbReference type="PROSITE" id="PS00018">
    <property type="entry name" value="EF_HAND_1"/>
    <property type="match status" value="1"/>
</dbReference>
<keyword evidence="2" id="KW-1185">Reference proteome</keyword>
<proteinExistence type="predicted"/>
<reference evidence="1 2" key="1">
    <citation type="submission" date="2018-04" db="EMBL/GenBank/DDBJ databases">
        <title>Sphingobacterium sp. M46 Genome.</title>
        <authorList>
            <person name="Cheng J."/>
            <person name="Li Y."/>
        </authorList>
    </citation>
    <scope>NUCLEOTIDE SEQUENCE [LARGE SCALE GENOMIC DNA]</scope>
    <source>
        <strain evidence="1 2">M46</strain>
    </source>
</reference>
<dbReference type="AlphaFoldDB" id="A0A363NTD3"/>
<dbReference type="EMBL" id="QCXX01000003">
    <property type="protein sequence ID" value="PUV24075.1"/>
    <property type="molecule type" value="Genomic_DNA"/>
</dbReference>